<organism evidence="1 2">
    <name type="scientific">Octopus vulgaris</name>
    <name type="common">Common octopus</name>
    <dbReference type="NCBI Taxonomy" id="6645"/>
    <lineage>
        <taxon>Eukaryota</taxon>
        <taxon>Metazoa</taxon>
        <taxon>Spiralia</taxon>
        <taxon>Lophotrochozoa</taxon>
        <taxon>Mollusca</taxon>
        <taxon>Cephalopoda</taxon>
        <taxon>Coleoidea</taxon>
        <taxon>Octopodiformes</taxon>
        <taxon>Octopoda</taxon>
        <taxon>Incirrata</taxon>
        <taxon>Octopodidae</taxon>
        <taxon>Octopus</taxon>
    </lineage>
</organism>
<dbReference type="AlphaFoldDB" id="A0AA36FBB2"/>
<sequence length="535" mass="59649">MSVSGPCPPPLPYSAVQVTTLNANINKSNFRLERIITKDNISSYNLNDTYHVYFIGIDNVTTEVNNTIDVAIGDGATWKNCIYTLSRTTRNNTSTDDILCEPNAIGDKLKTNLGEGSVINIFGVYINGDFNWLLLVKSNASSEFPLNNLTFIINKKDVHKVSGIRSGFTDIFLVPSLQCKPISSFYMATSSTSKLIVDKLTLTREHEEKYTFLTSSHNIMNQAAYPVSTCYDDDDKLADSLLDDCCEDEKYSTICDRNNYPQLKNTTIGHTFDHVNLIYNNTVLSSVPMKNYNAVKSDGIFCYEKEYLLQASHLTTFPPVNCKSTKVSLALLLPNNTRIQYYSELLSDKQICEWEVFQQQPILEVNLNLRTINSSQMTYQLDYLSLPDELVFFFVFFFLITTIALPSTTEAAFQSILNITFPYGYTENMNDITTAVMEESSYTIDNTTAMVVTVNGSDCETMNGSDCRTVQATTGSSSLDPDVSTTPTVQSTSKSITLSTTDITVQDVSSESDITVSTLPTTPENTFTPLNSIKY</sequence>
<evidence type="ECO:0000313" key="2">
    <source>
        <dbReference type="Proteomes" id="UP001162480"/>
    </source>
</evidence>
<keyword evidence="2" id="KW-1185">Reference proteome</keyword>
<name>A0AA36FBB2_OCTVU</name>
<proteinExistence type="predicted"/>
<protein>
    <submittedName>
        <fullName evidence="1">Uncharacterized protein</fullName>
    </submittedName>
</protein>
<dbReference type="EMBL" id="OX597827">
    <property type="protein sequence ID" value="CAI9732741.1"/>
    <property type="molecule type" value="Genomic_DNA"/>
</dbReference>
<gene>
    <name evidence="1" type="ORF">OCTVUL_1B026072</name>
</gene>
<evidence type="ECO:0000313" key="1">
    <source>
        <dbReference type="EMBL" id="CAI9732741.1"/>
    </source>
</evidence>
<accession>A0AA36FBB2</accession>
<reference evidence="1" key="1">
    <citation type="submission" date="2023-08" db="EMBL/GenBank/DDBJ databases">
        <authorList>
            <person name="Alioto T."/>
            <person name="Alioto T."/>
            <person name="Gomez Garrido J."/>
        </authorList>
    </citation>
    <scope>NUCLEOTIDE SEQUENCE</scope>
</reference>
<dbReference type="Proteomes" id="UP001162480">
    <property type="component" value="Chromosome 14"/>
</dbReference>